<sequence length="186" mass="20145">MAGRGGEAPVRRDVLAPRLFGRRVPLPLVAWLALVWVTLWGDLSAGNVLGGLVTGLVVTWALPLPVLDPGIRVRPVPLVRFLLWFGWDMVTSTVRVVFWVAHPGPPPVRLVRVPLRTSSESMTVMIMIALTTVPGSLVVERYPGELLLHVLGRPGEIADAVRADVAGLESRIVAAFGTRGDREELG</sequence>
<proteinExistence type="inferred from homology"/>
<organism evidence="8 9">
    <name type="scientific">Nonomuraea antimicrobica</name>
    <dbReference type="NCBI Taxonomy" id="561173"/>
    <lineage>
        <taxon>Bacteria</taxon>
        <taxon>Bacillati</taxon>
        <taxon>Actinomycetota</taxon>
        <taxon>Actinomycetes</taxon>
        <taxon>Streptosporangiales</taxon>
        <taxon>Streptosporangiaceae</taxon>
        <taxon>Nonomuraea</taxon>
    </lineage>
</organism>
<feature type="transmembrane region" description="Helical" evidence="7">
    <location>
        <begin position="121"/>
        <end position="139"/>
    </location>
</feature>
<dbReference type="EMBL" id="BAAAZP010000005">
    <property type="protein sequence ID" value="GAA3644137.1"/>
    <property type="molecule type" value="Genomic_DNA"/>
</dbReference>
<evidence type="ECO:0000256" key="6">
    <source>
        <dbReference type="ARBA" id="ARBA00023136"/>
    </source>
</evidence>
<comment type="similarity">
    <text evidence="2">Belongs to the CPA3 antiporters (TC 2.A.63) subunit E family.</text>
</comment>
<keyword evidence="9" id="KW-1185">Reference proteome</keyword>
<comment type="caution">
    <text evidence="8">The sequence shown here is derived from an EMBL/GenBank/DDBJ whole genome shotgun (WGS) entry which is preliminary data.</text>
</comment>
<comment type="subcellular location">
    <subcellularLocation>
        <location evidence="1">Cell membrane</location>
        <topology evidence="1">Multi-pass membrane protein</topology>
    </subcellularLocation>
</comment>
<dbReference type="PANTHER" id="PTHR34584:SF1">
    <property type="entry name" value="NA(+)_H(+) ANTIPORTER SUBUNIT E1"/>
    <property type="match status" value="1"/>
</dbReference>
<keyword evidence="6 7" id="KW-0472">Membrane</keyword>
<evidence type="ECO:0000256" key="1">
    <source>
        <dbReference type="ARBA" id="ARBA00004651"/>
    </source>
</evidence>
<feature type="transmembrane region" description="Helical" evidence="7">
    <location>
        <begin position="45"/>
        <end position="66"/>
    </location>
</feature>
<gene>
    <name evidence="8" type="ORF">GCM10022224_003180</name>
</gene>
<keyword evidence="3" id="KW-1003">Cell membrane</keyword>
<reference evidence="9" key="1">
    <citation type="journal article" date="2019" name="Int. J. Syst. Evol. Microbiol.">
        <title>The Global Catalogue of Microorganisms (GCM) 10K type strain sequencing project: providing services to taxonomists for standard genome sequencing and annotation.</title>
        <authorList>
            <consortium name="The Broad Institute Genomics Platform"/>
            <consortium name="The Broad Institute Genome Sequencing Center for Infectious Disease"/>
            <person name="Wu L."/>
            <person name="Ma J."/>
        </authorList>
    </citation>
    <scope>NUCLEOTIDE SEQUENCE [LARGE SCALE GENOMIC DNA]</scope>
    <source>
        <strain evidence="9">JCM 16904</strain>
    </source>
</reference>
<name>A0ABP7B0Q3_9ACTN</name>
<keyword evidence="5 7" id="KW-1133">Transmembrane helix</keyword>
<evidence type="ECO:0000313" key="9">
    <source>
        <dbReference type="Proteomes" id="UP001500902"/>
    </source>
</evidence>
<dbReference type="Proteomes" id="UP001500902">
    <property type="component" value="Unassembled WGS sequence"/>
</dbReference>
<dbReference type="InterPro" id="IPR002758">
    <property type="entry name" value="Cation_antiport_E"/>
</dbReference>
<evidence type="ECO:0000256" key="2">
    <source>
        <dbReference type="ARBA" id="ARBA00006228"/>
    </source>
</evidence>
<evidence type="ECO:0000313" key="8">
    <source>
        <dbReference type="EMBL" id="GAA3644137.1"/>
    </source>
</evidence>
<evidence type="ECO:0000256" key="3">
    <source>
        <dbReference type="ARBA" id="ARBA00022475"/>
    </source>
</evidence>
<evidence type="ECO:0000256" key="5">
    <source>
        <dbReference type="ARBA" id="ARBA00022989"/>
    </source>
</evidence>
<evidence type="ECO:0000256" key="7">
    <source>
        <dbReference type="SAM" id="Phobius"/>
    </source>
</evidence>
<feature type="transmembrane region" description="Helical" evidence="7">
    <location>
        <begin position="20"/>
        <end position="39"/>
    </location>
</feature>
<feature type="transmembrane region" description="Helical" evidence="7">
    <location>
        <begin position="78"/>
        <end position="101"/>
    </location>
</feature>
<evidence type="ECO:0000256" key="4">
    <source>
        <dbReference type="ARBA" id="ARBA00022692"/>
    </source>
</evidence>
<dbReference type="Pfam" id="PF01899">
    <property type="entry name" value="MNHE"/>
    <property type="match status" value="1"/>
</dbReference>
<protein>
    <submittedName>
        <fullName evidence="8">Na+/H+ antiporter subunit E</fullName>
    </submittedName>
</protein>
<accession>A0ABP7B0Q3</accession>
<keyword evidence="4 7" id="KW-0812">Transmembrane</keyword>
<dbReference type="PANTHER" id="PTHR34584">
    <property type="entry name" value="NA(+)/H(+) ANTIPORTER SUBUNIT E1"/>
    <property type="match status" value="1"/>
</dbReference>